<sequence length="52" mass="5875">MDMSRLICPKCGSKMVSAYIQKRIDGKLSTPKIGHYCQACTYFEPLKDDESS</sequence>
<comment type="caution">
    <text evidence="1">The sequence shown here is derived from an EMBL/GenBank/DDBJ whole genome shotgun (WGS) entry which is preliminary data.</text>
</comment>
<organism evidence="1 2">
    <name type="scientific">Methanolobus vulcani</name>
    <dbReference type="NCBI Taxonomy" id="38026"/>
    <lineage>
        <taxon>Archaea</taxon>
        <taxon>Methanobacteriati</taxon>
        <taxon>Methanobacteriota</taxon>
        <taxon>Stenosarchaea group</taxon>
        <taxon>Methanomicrobia</taxon>
        <taxon>Methanosarcinales</taxon>
        <taxon>Methanosarcinaceae</taxon>
        <taxon>Methanolobus</taxon>
    </lineage>
</organism>
<gene>
    <name evidence="1" type="ORF">SAMN04488589_0506</name>
</gene>
<accession>A0A7Z7FBV4</accession>
<proteinExistence type="predicted"/>
<evidence type="ECO:0000313" key="2">
    <source>
        <dbReference type="Proteomes" id="UP000199259"/>
    </source>
</evidence>
<dbReference type="EMBL" id="FNCA01000002">
    <property type="protein sequence ID" value="SDF43387.1"/>
    <property type="molecule type" value="Genomic_DNA"/>
</dbReference>
<dbReference type="AlphaFoldDB" id="A0A7Z7FBV4"/>
<name>A0A7Z7FBV4_9EURY</name>
<reference evidence="1 2" key="1">
    <citation type="submission" date="2016-10" db="EMBL/GenBank/DDBJ databases">
        <authorList>
            <person name="Varghese N."/>
            <person name="Submissions S."/>
        </authorList>
    </citation>
    <scope>NUCLEOTIDE SEQUENCE [LARGE SCALE GENOMIC DNA]</scope>
    <source>
        <strain evidence="1 2">PL 12/M</strain>
    </source>
</reference>
<dbReference type="Proteomes" id="UP000199259">
    <property type="component" value="Unassembled WGS sequence"/>
</dbReference>
<protein>
    <submittedName>
        <fullName evidence="1">Uncharacterized protein</fullName>
    </submittedName>
</protein>
<keyword evidence="2" id="KW-1185">Reference proteome</keyword>
<evidence type="ECO:0000313" key="1">
    <source>
        <dbReference type="EMBL" id="SDF43387.1"/>
    </source>
</evidence>